<dbReference type="NCBIfam" id="TIGR00079">
    <property type="entry name" value="pept_deformyl"/>
    <property type="match status" value="1"/>
</dbReference>
<keyword evidence="2 3" id="KW-0408">Iron</keyword>
<keyword evidence="3" id="KW-0648">Protein biosynthesis</keyword>
<dbReference type="SUPFAM" id="SSF56420">
    <property type="entry name" value="Peptide deformylase"/>
    <property type="match status" value="1"/>
</dbReference>
<dbReference type="GO" id="GO:0042586">
    <property type="term" value="F:peptide deformylase activity"/>
    <property type="evidence" value="ECO:0007669"/>
    <property type="project" value="UniProtKB-UniRule"/>
</dbReference>
<evidence type="ECO:0000313" key="5">
    <source>
        <dbReference type="Proteomes" id="UP000242329"/>
    </source>
</evidence>
<dbReference type="OrthoDB" id="9784988at2"/>
<dbReference type="GO" id="GO:0006412">
    <property type="term" value="P:translation"/>
    <property type="evidence" value="ECO:0007669"/>
    <property type="project" value="UniProtKB-UniRule"/>
</dbReference>
<dbReference type="AlphaFoldDB" id="A0A1M5RQV7"/>
<dbReference type="NCBIfam" id="NF001159">
    <property type="entry name" value="PRK00150.1-3"/>
    <property type="match status" value="1"/>
</dbReference>
<dbReference type="HAMAP" id="MF_00163">
    <property type="entry name" value="Pep_deformylase"/>
    <property type="match status" value="1"/>
</dbReference>
<feature type="binding site" evidence="3">
    <location>
        <position position="88"/>
    </location>
    <ligand>
        <name>Fe cation</name>
        <dbReference type="ChEBI" id="CHEBI:24875"/>
    </ligand>
</feature>
<feature type="active site" evidence="3">
    <location>
        <position position="131"/>
    </location>
</feature>
<name>A0A1M5RQV7_9FIRM</name>
<sequence length="151" mass="16935">MAVYKIVTVPNEVLRTRAREVTSINAGVLKLLDNMRDTMYEFDGVGLAAPQIGVLKRVIVVDPGDNYMELINPEIIYQEGKQIGREGCLSVPGVWGRVARAQKVKVRALNRHNEMVEIEAEGLLAKVLQHEIDHLDGILFIDKATDLERED</sequence>
<dbReference type="PANTHER" id="PTHR10458:SF22">
    <property type="entry name" value="PEPTIDE DEFORMYLASE"/>
    <property type="match status" value="1"/>
</dbReference>
<dbReference type="CDD" id="cd00487">
    <property type="entry name" value="Pep_deformylase"/>
    <property type="match status" value="1"/>
</dbReference>
<comment type="catalytic activity">
    <reaction evidence="3">
        <text>N-terminal N-formyl-L-methionyl-[peptide] + H2O = N-terminal L-methionyl-[peptide] + formate</text>
        <dbReference type="Rhea" id="RHEA:24420"/>
        <dbReference type="Rhea" id="RHEA-COMP:10639"/>
        <dbReference type="Rhea" id="RHEA-COMP:10640"/>
        <dbReference type="ChEBI" id="CHEBI:15377"/>
        <dbReference type="ChEBI" id="CHEBI:15740"/>
        <dbReference type="ChEBI" id="CHEBI:49298"/>
        <dbReference type="ChEBI" id="CHEBI:64731"/>
        <dbReference type="EC" id="3.5.1.88"/>
    </reaction>
</comment>
<dbReference type="EC" id="3.5.1.88" evidence="3"/>
<dbReference type="PRINTS" id="PR01576">
    <property type="entry name" value="PDEFORMYLASE"/>
</dbReference>
<comment type="cofactor">
    <cofactor evidence="3">
        <name>Fe(2+)</name>
        <dbReference type="ChEBI" id="CHEBI:29033"/>
    </cofactor>
    <text evidence="3">Binds 1 Fe(2+) ion.</text>
</comment>
<evidence type="ECO:0000256" key="1">
    <source>
        <dbReference type="ARBA" id="ARBA00010759"/>
    </source>
</evidence>
<dbReference type="STRING" id="1123382.SAMN02745221_02083"/>
<dbReference type="RefSeq" id="WP_073093457.1">
    <property type="nucleotide sequence ID" value="NZ_FQWY01000055.1"/>
</dbReference>
<evidence type="ECO:0000313" key="4">
    <source>
        <dbReference type="EMBL" id="SHH28528.1"/>
    </source>
</evidence>
<dbReference type="PANTHER" id="PTHR10458">
    <property type="entry name" value="PEPTIDE DEFORMYLASE"/>
    <property type="match status" value="1"/>
</dbReference>
<dbReference type="Proteomes" id="UP000242329">
    <property type="component" value="Unassembled WGS sequence"/>
</dbReference>
<protein>
    <recommendedName>
        <fullName evidence="3">Peptide deformylase</fullName>
        <shortName evidence="3">PDF</shortName>
        <ecNumber evidence="3">3.5.1.88</ecNumber>
    </recommendedName>
    <alternativeName>
        <fullName evidence="3">Polypeptide deformylase</fullName>
    </alternativeName>
</protein>
<gene>
    <name evidence="3" type="primary">def</name>
    <name evidence="4" type="ORF">SAMN02745221_02083</name>
</gene>
<feature type="binding site" evidence="3">
    <location>
        <position position="134"/>
    </location>
    <ligand>
        <name>Fe cation</name>
        <dbReference type="ChEBI" id="CHEBI:24875"/>
    </ligand>
</feature>
<comment type="function">
    <text evidence="3">Removes the formyl group from the N-terminal Met of newly synthesized proteins. Requires at least a dipeptide for an efficient rate of reaction. N-terminal L-methionine is a prerequisite for activity but the enzyme has broad specificity at other positions.</text>
</comment>
<dbReference type="Gene3D" id="3.90.45.10">
    <property type="entry name" value="Peptide deformylase"/>
    <property type="match status" value="1"/>
</dbReference>
<dbReference type="Pfam" id="PF01327">
    <property type="entry name" value="Pep_deformylase"/>
    <property type="match status" value="1"/>
</dbReference>
<accession>A0A1M5RQV7</accession>
<organism evidence="4 5">
    <name type="scientific">Thermosyntropha lipolytica DSM 11003</name>
    <dbReference type="NCBI Taxonomy" id="1123382"/>
    <lineage>
        <taxon>Bacteria</taxon>
        <taxon>Bacillati</taxon>
        <taxon>Bacillota</taxon>
        <taxon>Clostridia</taxon>
        <taxon>Eubacteriales</taxon>
        <taxon>Syntrophomonadaceae</taxon>
        <taxon>Thermosyntropha</taxon>
    </lineage>
</organism>
<reference evidence="5" key="1">
    <citation type="submission" date="2016-11" db="EMBL/GenBank/DDBJ databases">
        <authorList>
            <person name="Varghese N."/>
            <person name="Submissions S."/>
        </authorList>
    </citation>
    <scope>NUCLEOTIDE SEQUENCE [LARGE SCALE GENOMIC DNA]</scope>
    <source>
        <strain evidence="5">DSM 11003</strain>
    </source>
</reference>
<keyword evidence="3" id="KW-0479">Metal-binding</keyword>
<keyword evidence="5" id="KW-1185">Reference proteome</keyword>
<evidence type="ECO:0000256" key="2">
    <source>
        <dbReference type="ARBA" id="ARBA00023004"/>
    </source>
</evidence>
<feature type="binding site" evidence="3">
    <location>
        <position position="130"/>
    </location>
    <ligand>
        <name>Fe cation</name>
        <dbReference type="ChEBI" id="CHEBI:24875"/>
    </ligand>
</feature>
<evidence type="ECO:0000256" key="3">
    <source>
        <dbReference type="HAMAP-Rule" id="MF_00163"/>
    </source>
</evidence>
<dbReference type="EMBL" id="FQWY01000055">
    <property type="protein sequence ID" value="SHH28528.1"/>
    <property type="molecule type" value="Genomic_DNA"/>
</dbReference>
<dbReference type="PIRSF" id="PIRSF004749">
    <property type="entry name" value="Pep_def"/>
    <property type="match status" value="1"/>
</dbReference>
<dbReference type="GO" id="GO:0046872">
    <property type="term" value="F:metal ion binding"/>
    <property type="evidence" value="ECO:0007669"/>
    <property type="project" value="UniProtKB-KW"/>
</dbReference>
<dbReference type="InterPro" id="IPR023635">
    <property type="entry name" value="Peptide_deformylase"/>
</dbReference>
<proteinExistence type="inferred from homology"/>
<keyword evidence="3" id="KW-0378">Hydrolase</keyword>
<dbReference type="InterPro" id="IPR036821">
    <property type="entry name" value="Peptide_deformylase_sf"/>
</dbReference>
<comment type="similarity">
    <text evidence="1 3">Belongs to the polypeptide deformylase family.</text>
</comment>